<dbReference type="GO" id="GO:0018580">
    <property type="term" value="F:nitronate monooxygenase activity"/>
    <property type="evidence" value="ECO:0007669"/>
    <property type="project" value="InterPro"/>
</dbReference>
<reference evidence="6" key="2">
    <citation type="journal article" date="2021" name="PeerJ">
        <title>Extensive microbial diversity within the chicken gut microbiome revealed by metagenomics and culture.</title>
        <authorList>
            <person name="Gilroy R."/>
            <person name="Ravi A."/>
            <person name="Getino M."/>
            <person name="Pursley I."/>
            <person name="Horton D.L."/>
            <person name="Alikhan N.F."/>
            <person name="Baker D."/>
            <person name="Gharbi K."/>
            <person name="Hall N."/>
            <person name="Watson M."/>
            <person name="Adriaenssens E.M."/>
            <person name="Foster-Nyarko E."/>
            <person name="Jarju S."/>
            <person name="Secka A."/>
            <person name="Antonio M."/>
            <person name="Oren A."/>
            <person name="Chaudhuri R.R."/>
            <person name="La Ragione R."/>
            <person name="Hildebrand F."/>
            <person name="Pallen M.J."/>
        </authorList>
    </citation>
    <scope>NUCLEOTIDE SEQUENCE</scope>
    <source>
        <strain evidence="6">ChiHcec3-11533</strain>
    </source>
</reference>
<dbReference type="EMBL" id="DVMU01000205">
    <property type="protein sequence ID" value="HIU34826.1"/>
    <property type="molecule type" value="Genomic_DNA"/>
</dbReference>
<dbReference type="Pfam" id="PF03060">
    <property type="entry name" value="NMO"/>
    <property type="match status" value="2"/>
</dbReference>
<evidence type="ECO:0000256" key="2">
    <source>
        <dbReference type="ARBA" id="ARBA00013457"/>
    </source>
</evidence>
<keyword evidence="4" id="KW-0288">FMN</keyword>
<dbReference type="NCBIfam" id="TIGR03151">
    <property type="entry name" value="enACPred_II"/>
    <property type="match status" value="1"/>
</dbReference>
<name>A0A9D1LDH4_9FIRM</name>
<dbReference type="PANTHER" id="PTHR32332:SF20">
    <property type="entry name" value="2-NITROPROPANE DIOXYGENASE-LIKE PROTEIN"/>
    <property type="match status" value="1"/>
</dbReference>
<dbReference type="PANTHER" id="PTHR32332">
    <property type="entry name" value="2-NITROPROPANE DIOXYGENASE"/>
    <property type="match status" value="1"/>
</dbReference>
<evidence type="ECO:0000256" key="3">
    <source>
        <dbReference type="ARBA" id="ARBA00022630"/>
    </source>
</evidence>
<gene>
    <name evidence="6" type="primary">fabK</name>
    <name evidence="6" type="ORF">IAB02_09700</name>
</gene>
<dbReference type="AlphaFoldDB" id="A0A9D1LDH4"/>
<accession>A0A9D1LDH4</accession>
<dbReference type="SUPFAM" id="SSF51412">
    <property type="entry name" value="Inosine monophosphate dehydrogenase (IMPDH)"/>
    <property type="match status" value="1"/>
</dbReference>
<dbReference type="Gene3D" id="3.20.20.70">
    <property type="entry name" value="Aldolase class I"/>
    <property type="match status" value="1"/>
</dbReference>
<protein>
    <recommendedName>
        <fullName evidence="2">Probable nitronate monooxygenase</fullName>
    </recommendedName>
</protein>
<organism evidence="6 7">
    <name type="scientific">Candidatus Pullichristensenella excrementigallinarum</name>
    <dbReference type="NCBI Taxonomy" id="2840907"/>
    <lineage>
        <taxon>Bacteria</taxon>
        <taxon>Bacillati</taxon>
        <taxon>Bacillota</taxon>
        <taxon>Clostridia</taxon>
        <taxon>Candidatus Pullichristensenella</taxon>
    </lineage>
</organism>
<dbReference type="Proteomes" id="UP000824072">
    <property type="component" value="Unassembled WGS sequence"/>
</dbReference>
<evidence type="ECO:0000313" key="7">
    <source>
        <dbReference type="Proteomes" id="UP000824072"/>
    </source>
</evidence>
<evidence type="ECO:0000256" key="4">
    <source>
        <dbReference type="ARBA" id="ARBA00022643"/>
    </source>
</evidence>
<evidence type="ECO:0000256" key="5">
    <source>
        <dbReference type="ARBA" id="ARBA00023002"/>
    </source>
</evidence>
<comment type="caution">
    <text evidence="6">The sequence shown here is derived from an EMBL/GenBank/DDBJ whole genome shotgun (WGS) entry which is preliminary data.</text>
</comment>
<comment type="function">
    <text evidence="1">Nitronate monooxygenase that uses molecular oxygen to catalyze the oxidative denitrification of alkyl nitronates. Acts on propionate 3-nitronate (P3N), the presumed physiological substrate. Probably functions in the detoxification of P3N, a metabolic poison produced by plants and fungi as a defense mechanism.</text>
</comment>
<dbReference type="CDD" id="cd04730">
    <property type="entry name" value="NPD_like"/>
    <property type="match status" value="1"/>
</dbReference>
<dbReference type="InterPro" id="IPR013785">
    <property type="entry name" value="Aldolase_TIM"/>
</dbReference>
<keyword evidence="5" id="KW-0560">Oxidoreductase</keyword>
<keyword evidence="3" id="KW-0285">Flavoprotein</keyword>
<reference evidence="6" key="1">
    <citation type="submission" date="2020-10" db="EMBL/GenBank/DDBJ databases">
        <authorList>
            <person name="Gilroy R."/>
        </authorList>
    </citation>
    <scope>NUCLEOTIDE SEQUENCE</scope>
    <source>
        <strain evidence="6">ChiHcec3-11533</strain>
    </source>
</reference>
<proteinExistence type="predicted"/>
<evidence type="ECO:0000313" key="6">
    <source>
        <dbReference type="EMBL" id="HIU34826.1"/>
    </source>
</evidence>
<dbReference type="InterPro" id="IPR004136">
    <property type="entry name" value="NMO"/>
</dbReference>
<evidence type="ECO:0000256" key="1">
    <source>
        <dbReference type="ARBA" id="ARBA00003535"/>
    </source>
</evidence>
<dbReference type="InterPro" id="IPR017569">
    <property type="entry name" value="Enoyl_ACP_red-II_put"/>
</dbReference>
<sequence>METRVTQALGIRYPLFQGGMAWVSEAILASAVSNAGGLGIISAMNLDADYLRGQIRACRERTDKPFGVNVMLMSPHVEEVAQVVLEEKVPVVTTGAGLPGKYMKNWVPAGIKVVPVVPSTAIARRVEREGAVAVIAEGCESGGHVGELTTMALVPQVVDAVQIPVLAAGGIADGRGVAAAFMLGAEGVQVGTRFLCAEECQIHINYKEKVLKARDIDTGVTGRRLGHPVRAFKTPLTRRMAEMEYDSTVSNEEIEKLGTGAMRKAAIDGNLEEGSFMAGQIAALVKKIQPASEIVQEMMQGAERLLSEAGKWVR</sequence>